<dbReference type="GeneID" id="106167589"/>
<evidence type="ECO:0000256" key="2">
    <source>
        <dbReference type="SAM" id="Phobius"/>
    </source>
</evidence>
<evidence type="ECO:0000313" key="4">
    <source>
        <dbReference type="RefSeq" id="XP_013401846.1"/>
    </source>
</evidence>
<feature type="compositionally biased region" description="Basic and acidic residues" evidence="1">
    <location>
        <begin position="261"/>
        <end position="276"/>
    </location>
</feature>
<feature type="compositionally biased region" description="Gly residues" evidence="1">
    <location>
        <begin position="79"/>
        <end position="89"/>
    </location>
</feature>
<feature type="compositionally biased region" description="Basic and acidic residues" evidence="1">
    <location>
        <begin position="508"/>
        <end position="543"/>
    </location>
</feature>
<protein>
    <submittedName>
        <fullName evidence="4">Uncharacterized protein LOC106167589</fullName>
    </submittedName>
</protein>
<feature type="compositionally biased region" description="Polar residues" evidence="1">
    <location>
        <begin position="1"/>
        <end position="24"/>
    </location>
</feature>
<feature type="compositionally biased region" description="Basic and acidic residues" evidence="1">
    <location>
        <begin position="578"/>
        <end position="587"/>
    </location>
</feature>
<dbReference type="OrthoDB" id="10037294at2759"/>
<feature type="compositionally biased region" description="Basic and acidic residues" evidence="1">
    <location>
        <begin position="105"/>
        <end position="121"/>
    </location>
</feature>
<keyword evidence="2" id="KW-0812">Transmembrane</keyword>
<feature type="region of interest" description="Disordered" evidence="1">
    <location>
        <begin position="1"/>
        <end position="406"/>
    </location>
</feature>
<evidence type="ECO:0000313" key="3">
    <source>
        <dbReference type="Proteomes" id="UP000085678"/>
    </source>
</evidence>
<keyword evidence="2" id="KW-0472">Membrane</keyword>
<dbReference type="RefSeq" id="XP_013401846.1">
    <property type="nucleotide sequence ID" value="XM_013546392.2"/>
</dbReference>
<feature type="compositionally biased region" description="Low complexity" evidence="1">
    <location>
        <begin position="563"/>
        <end position="577"/>
    </location>
</feature>
<evidence type="ECO:0000256" key="1">
    <source>
        <dbReference type="SAM" id="MobiDB-lite"/>
    </source>
</evidence>
<keyword evidence="2" id="KW-1133">Transmembrane helix</keyword>
<dbReference type="Proteomes" id="UP000085678">
    <property type="component" value="Unplaced"/>
</dbReference>
<feature type="compositionally biased region" description="Basic and acidic residues" evidence="1">
    <location>
        <begin position="366"/>
        <end position="391"/>
    </location>
</feature>
<dbReference type="PANTHER" id="PTHR46876:SF1">
    <property type="entry name" value="LOW-DENSITY LIPOPROTEIN RECEPTOR-RELATED PROTEIN 11"/>
    <property type="match status" value="1"/>
</dbReference>
<organism evidence="3 4">
    <name type="scientific">Lingula anatina</name>
    <name type="common">Brachiopod</name>
    <name type="synonym">Lingula unguis</name>
    <dbReference type="NCBI Taxonomy" id="7574"/>
    <lineage>
        <taxon>Eukaryota</taxon>
        <taxon>Metazoa</taxon>
        <taxon>Spiralia</taxon>
        <taxon>Lophotrochozoa</taxon>
        <taxon>Brachiopoda</taxon>
        <taxon>Linguliformea</taxon>
        <taxon>Lingulata</taxon>
        <taxon>Lingulida</taxon>
        <taxon>Linguloidea</taxon>
        <taxon>Lingulidae</taxon>
        <taxon>Lingula</taxon>
    </lineage>
</organism>
<keyword evidence="3" id="KW-1185">Reference proteome</keyword>
<feature type="compositionally biased region" description="Basic and acidic residues" evidence="1">
    <location>
        <begin position="332"/>
        <end position="343"/>
    </location>
</feature>
<dbReference type="PANTHER" id="PTHR46876">
    <property type="entry name" value="LOW-DENSITY LIPOPROTEIN RECEPTOR-RELATED PROTEIN 11"/>
    <property type="match status" value="1"/>
</dbReference>
<sequence>MSSIHSGNKNGHGYHTNQHGSNQHGYYPSNSGDEDNGDSSDGYRKVYGSPNRDGAGDQYYYRNHGYWDTGYGEGDSSSDGGGGGGGGRKSVGSTAETESQQEQELQQHADLKHLQQKEKTHTAQHAQMYDYTQGQSNEDTLTDLGLSKHKPQSESEGEVGKSIIVDVAPTEPPPMSTAPATTEPALARNEHIDLSQLSGDASEEAPSKYPPPVHDVTPVHDIPYAHQYPSAHEIPPTHEDPPARIPQHHKVGGKKGQSGETRQESKSQESEGKHASDGFYPQQNNRPSEDPNSRYHHVKPPVGHSSGSKSTPHDNRAPADKIVLYPEADQYYLDRDRNKDSDQPTRQGSYHNYNGYRDYGLFDSDYPYRSRYDNRYDGRYGPVKEDNRNDEGYGSYGREQQGNHQKYKGKNTYDEKLYNNYGRYGKVNSDVSDSYVDPNDAALENYKVHGTGFDYDYGGSHDKQTNAGKDIWEHKGLGDSGYFRNSLFNDHAKPVYQFPYRTWLEEENAGKEEKEPTPTPEPKKENKVEDAKEEKVKDDKEDTGPTEMPQRVVNDGDSKEQETPAVTVPTSPSPATSEEVKPGDESSSKQPATEHQPDQPSNQVITPNSSVDLLNQVTEEEEQAASSRQGPILALSLGLTVMALLLLFVGCKYRNMKRKLRRGKPLNSNEADYLINGMYL</sequence>
<dbReference type="KEGG" id="lak:106167589"/>
<feature type="transmembrane region" description="Helical" evidence="2">
    <location>
        <begin position="632"/>
        <end position="651"/>
    </location>
</feature>
<name>A0A1S3IV73_LINAN</name>
<feature type="compositionally biased region" description="Polar residues" evidence="1">
    <location>
        <begin position="130"/>
        <end position="139"/>
    </location>
</feature>
<dbReference type="AlphaFoldDB" id="A0A1S3IV73"/>
<feature type="compositionally biased region" description="Polar residues" evidence="1">
    <location>
        <begin position="588"/>
        <end position="608"/>
    </location>
</feature>
<feature type="compositionally biased region" description="Low complexity" evidence="1">
    <location>
        <begin position="90"/>
        <end position="104"/>
    </location>
</feature>
<reference evidence="4" key="1">
    <citation type="submission" date="2025-08" db="UniProtKB">
        <authorList>
            <consortium name="RefSeq"/>
        </authorList>
    </citation>
    <scope>IDENTIFICATION</scope>
    <source>
        <tissue evidence="4">Gonads</tissue>
    </source>
</reference>
<feature type="region of interest" description="Disordered" evidence="1">
    <location>
        <begin position="507"/>
        <end position="608"/>
    </location>
</feature>
<accession>A0A1S3IV73</accession>
<dbReference type="InParanoid" id="A0A1S3IV73"/>
<proteinExistence type="predicted"/>
<gene>
    <name evidence="4" type="primary">LOC106167589</name>
</gene>